<dbReference type="STRING" id="671065.MetMK1DRAFT_00033760"/>
<gene>
    <name evidence="2" type="ORF">MetMK1DRAFT_00033760</name>
</gene>
<evidence type="ECO:0000256" key="1">
    <source>
        <dbReference type="SAM" id="MobiDB-lite"/>
    </source>
</evidence>
<keyword evidence="3" id="KW-1185">Reference proteome</keyword>
<feature type="region of interest" description="Disordered" evidence="1">
    <location>
        <begin position="1"/>
        <end position="26"/>
    </location>
</feature>
<reference evidence="2 3" key="1">
    <citation type="submission" date="2012-01" db="EMBL/GenBank/DDBJ databases">
        <title>Improved High-Quality Draft sequence of Metallosphaera yellowstonensis MK1.</title>
        <authorList>
            <consortium name="US DOE Joint Genome Institute"/>
            <person name="Lucas S."/>
            <person name="Han J."/>
            <person name="Cheng J.-F."/>
            <person name="Goodwin L."/>
            <person name="Pitluck S."/>
            <person name="Peters L."/>
            <person name="Teshima H."/>
            <person name="Detter J.C."/>
            <person name="Han C."/>
            <person name="Tapia R."/>
            <person name="Land M."/>
            <person name="Hauser L."/>
            <person name="Kyrpides N."/>
            <person name="Kozubal M."/>
            <person name="Macur R.E."/>
            <person name="Jay Z."/>
            <person name="Inskeep W."/>
            <person name="Woyke T."/>
        </authorList>
    </citation>
    <scope>NUCLEOTIDE SEQUENCE [LARGE SCALE GENOMIC DNA]</scope>
    <source>
        <strain evidence="2 3">MK1</strain>
    </source>
</reference>
<organism evidence="2 3">
    <name type="scientific">Metallosphaera yellowstonensis MK1</name>
    <dbReference type="NCBI Taxonomy" id="671065"/>
    <lineage>
        <taxon>Archaea</taxon>
        <taxon>Thermoproteota</taxon>
        <taxon>Thermoprotei</taxon>
        <taxon>Sulfolobales</taxon>
        <taxon>Sulfolobaceae</taxon>
        <taxon>Metallosphaera</taxon>
    </lineage>
</organism>
<sequence length="45" mass="5294">MKSMSNVRRRKVSNETPRVLEGSYSRRLHVEGNKGYEDERLNINS</sequence>
<protein>
    <submittedName>
        <fullName evidence="2">Uncharacterized protein</fullName>
    </submittedName>
</protein>
<dbReference type="Proteomes" id="UP000003980">
    <property type="component" value="Unassembled WGS sequence"/>
</dbReference>
<dbReference type="AlphaFoldDB" id="H2C9V1"/>
<accession>H2C9V1</accession>
<proteinExistence type="predicted"/>
<evidence type="ECO:0000313" key="3">
    <source>
        <dbReference type="Proteomes" id="UP000003980"/>
    </source>
</evidence>
<dbReference type="EMBL" id="JH597770">
    <property type="protein sequence ID" value="EHP68927.1"/>
    <property type="molecule type" value="Genomic_DNA"/>
</dbReference>
<name>H2C9V1_9CREN</name>
<dbReference type="HOGENOM" id="CLU_3194583_0_0_2"/>
<evidence type="ECO:0000313" key="2">
    <source>
        <dbReference type="EMBL" id="EHP68927.1"/>
    </source>
</evidence>